<evidence type="ECO:0000256" key="3">
    <source>
        <dbReference type="ARBA" id="ARBA00022452"/>
    </source>
</evidence>
<evidence type="ECO:0000256" key="7">
    <source>
        <dbReference type="ARBA" id="ARBA00023237"/>
    </source>
</evidence>
<proteinExistence type="inferred from homology"/>
<comment type="similarity">
    <text evidence="2">Belongs to the OmpP1/FadL family.</text>
</comment>
<comment type="subcellular location">
    <subcellularLocation>
        <location evidence="1">Cell outer membrane</location>
        <topology evidence="1">Multi-pass membrane protein</topology>
    </subcellularLocation>
</comment>
<reference evidence="9 10" key="1">
    <citation type="submission" date="2016-04" db="EMBL/GenBank/DDBJ databases">
        <title>Complete Genome Sequence of Halotalea alkalilenta IHB B 13600.</title>
        <authorList>
            <person name="Swarnkar M.K."/>
            <person name="Sharma A."/>
            <person name="Kaushal K."/>
            <person name="Soni R."/>
            <person name="Rana S."/>
            <person name="Singh A.K."/>
            <person name="Gulati A."/>
        </authorList>
    </citation>
    <scope>NUCLEOTIDE SEQUENCE [LARGE SCALE GENOMIC DNA]</scope>
    <source>
        <strain evidence="9 10">IHB B 13600</strain>
    </source>
</reference>
<dbReference type="STRING" id="376489.A5892_05620"/>
<evidence type="ECO:0000256" key="4">
    <source>
        <dbReference type="ARBA" id="ARBA00022692"/>
    </source>
</evidence>
<keyword evidence="10" id="KW-1185">Reference proteome</keyword>
<evidence type="ECO:0000256" key="6">
    <source>
        <dbReference type="ARBA" id="ARBA00023136"/>
    </source>
</evidence>
<dbReference type="PANTHER" id="PTHR35093">
    <property type="entry name" value="OUTER MEMBRANE PROTEIN NMB0088-RELATED"/>
    <property type="match status" value="1"/>
</dbReference>
<keyword evidence="4" id="KW-0812">Transmembrane</keyword>
<dbReference type="Proteomes" id="UP000077875">
    <property type="component" value="Chromosome"/>
</dbReference>
<sequence length="446" mass="48489">MNTRSKSIVATFTVLAAGGLPAAALAGGWQLNEQSVSAQGAGFAGRSSNVQDASIVHGNPAGISFLDRAQLSVGGTYLDVKTKVRDSNGYLSSPLAPNQRIPTDGTSSGDMVPGTLVPFGFFAMPLDERWGFGFGVYSPFGAVTDYGHDFQGRYFGDYTSVRVITAQPTISYKFNDRFSVGLGITYNRVDGELRSFTPDISALATGSGRGEGRVNVRGDDEAWGYNLGMMYRPSDATTLGLAYRSKVSYHLDGRVHYTNVAGQGTPSADNPLAVGTTRRGGSLALTTPETIDLSVTHKIDDRWTVMAGAAWVRWSQFREIHVRPEGSAALFEQQDYNNAWQFALGGSYQLAPQWVLRAGLSYDRTPTQDRHRSVRIPTDDRYIASIGAGWTPTPDLTLDFAYSYLQEISSDVDQQRSYGGGLVDANYSARYRNKAHGFGAQLSYRF</sequence>
<dbReference type="GO" id="GO:0009279">
    <property type="term" value="C:cell outer membrane"/>
    <property type="evidence" value="ECO:0007669"/>
    <property type="project" value="UniProtKB-SubCell"/>
</dbReference>
<evidence type="ECO:0000313" key="9">
    <source>
        <dbReference type="EMBL" id="ANF57009.1"/>
    </source>
</evidence>
<keyword evidence="7" id="KW-0998">Cell outer membrane</keyword>
<feature type="chain" id="PRO_5008004586" evidence="8">
    <location>
        <begin position="27"/>
        <end position="446"/>
    </location>
</feature>
<gene>
    <name evidence="9" type="ORF">A5892_05620</name>
</gene>
<keyword evidence="5 8" id="KW-0732">Signal</keyword>
<dbReference type="AlphaFoldDB" id="A0A172YCM9"/>
<keyword evidence="6" id="KW-0472">Membrane</keyword>
<evidence type="ECO:0000256" key="2">
    <source>
        <dbReference type="ARBA" id="ARBA00008163"/>
    </source>
</evidence>
<feature type="signal peptide" evidence="8">
    <location>
        <begin position="1"/>
        <end position="26"/>
    </location>
</feature>
<protein>
    <submittedName>
        <fullName evidence="9">Long-chain fatty acid transport protein</fullName>
    </submittedName>
</protein>
<dbReference type="EMBL" id="CP015243">
    <property type="protein sequence ID" value="ANF57009.1"/>
    <property type="molecule type" value="Genomic_DNA"/>
</dbReference>
<dbReference type="KEGG" id="haa:A5892_05620"/>
<evidence type="ECO:0000256" key="1">
    <source>
        <dbReference type="ARBA" id="ARBA00004571"/>
    </source>
</evidence>
<dbReference type="RefSeq" id="WP_064121966.1">
    <property type="nucleotide sequence ID" value="NZ_CP015243.1"/>
</dbReference>
<evidence type="ECO:0000256" key="8">
    <source>
        <dbReference type="SAM" id="SignalP"/>
    </source>
</evidence>
<evidence type="ECO:0000256" key="5">
    <source>
        <dbReference type="ARBA" id="ARBA00022729"/>
    </source>
</evidence>
<organism evidence="9 10">
    <name type="scientific">Halotalea alkalilenta</name>
    <dbReference type="NCBI Taxonomy" id="376489"/>
    <lineage>
        <taxon>Bacteria</taxon>
        <taxon>Pseudomonadati</taxon>
        <taxon>Pseudomonadota</taxon>
        <taxon>Gammaproteobacteria</taxon>
        <taxon>Oceanospirillales</taxon>
        <taxon>Halomonadaceae</taxon>
        <taxon>Halotalea</taxon>
    </lineage>
</organism>
<dbReference type="GO" id="GO:0015483">
    <property type="term" value="F:long-chain fatty acid transporting porin activity"/>
    <property type="evidence" value="ECO:0007669"/>
    <property type="project" value="TreeGrafter"/>
</dbReference>
<dbReference type="InterPro" id="IPR005017">
    <property type="entry name" value="OMPP1/FadL/TodX"/>
</dbReference>
<dbReference type="SUPFAM" id="SSF56935">
    <property type="entry name" value="Porins"/>
    <property type="match status" value="1"/>
</dbReference>
<dbReference type="Gene3D" id="2.40.160.60">
    <property type="entry name" value="Outer membrane protein transport protein (OMPP1/FadL/TodX)"/>
    <property type="match status" value="1"/>
</dbReference>
<dbReference type="Pfam" id="PF03349">
    <property type="entry name" value="Toluene_X"/>
    <property type="match status" value="1"/>
</dbReference>
<keyword evidence="3" id="KW-1134">Transmembrane beta strand</keyword>
<accession>A0A172YCM9</accession>
<evidence type="ECO:0000313" key="10">
    <source>
        <dbReference type="Proteomes" id="UP000077875"/>
    </source>
</evidence>
<dbReference type="PANTHER" id="PTHR35093:SF8">
    <property type="entry name" value="OUTER MEMBRANE PROTEIN NMB0088-RELATED"/>
    <property type="match status" value="1"/>
</dbReference>
<name>A0A172YCM9_9GAMM</name>